<dbReference type="PANTHER" id="PTHR30266">
    <property type="entry name" value="MECHANOSENSITIVE CHANNEL MSCL"/>
    <property type="match status" value="1"/>
</dbReference>
<feature type="transmembrane region" description="Helical" evidence="10">
    <location>
        <begin position="12"/>
        <end position="35"/>
    </location>
</feature>
<dbReference type="PROSITE" id="PS01327">
    <property type="entry name" value="MSCL"/>
    <property type="match status" value="1"/>
</dbReference>
<keyword evidence="5 10" id="KW-0812">Transmembrane</keyword>
<dbReference type="RefSeq" id="WP_126811394.1">
    <property type="nucleotide sequence ID" value="NZ_NGKC01000001.1"/>
</dbReference>
<keyword evidence="9 10" id="KW-0407">Ion channel</keyword>
<proteinExistence type="inferred from homology"/>
<name>A0A430B2I3_9ENTE</name>
<keyword evidence="3 10" id="KW-0813">Transport</keyword>
<feature type="transmembrane region" description="Helical" evidence="10">
    <location>
        <begin position="74"/>
        <end position="95"/>
    </location>
</feature>
<evidence type="ECO:0000256" key="3">
    <source>
        <dbReference type="ARBA" id="ARBA00022448"/>
    </source>
</evidence>
<keyword evidence="6 10" id="KW-1133">Transmembrane helix</keyword>
<dbReference type="GO" id="GO:0005886">
    <property type="term" value="C:plasma membrane"/>
    <property type="evidence" value="ECO:0007669"/>
    <property type="project" value="UniProtKB-SubCell"/>
</dbReference>
<dbReference type="SUPFAM" id="SSF81330">
    <property type="entry name" value="Gated mechanosensitive channel"/>
    <property type="match status" value="1"/>
</dbReference>
<reference evidence="11 12" key="1">
    <citation type="submission" date="2017-05" db="EMBL/GenBank/DDBJ databases">
        <title>Vagococcus spp. assemblies.</title>
        <authorList>
            <person name="Gulvik C.A."/>
        </authorList>
    </citation>
    <scope>NUCLEOTIDE SEQUENCE [LARGE SCALE GENOMIC DNA]</scope>
    <source>
        <strain evidence="11 12">LMG 24798</strain>
    </source>
</reference>
<protein>
    <recommendedName>
        <fullName evidence="10">Large-conductance mechanosensitive channel</fullName>
    </recommendedName>
</protein>
<dbReference type="Gene3D" id="1.10.1200.120">
    <property type="entry name" value="Large-conductance mechanosensitive channel, MscL, domain 1"/>
    <property type="match status" value="1"/>
</dbReference>
<evidence type="ECO:0000256" key="10">
    <source>
        <dbReference type="HAMAP-Rule" id="MF_00115"/>
    </source>
</evidence>
<gene>
    <name evidence="10" type="primary">mscL</name>
    <name evidence="11" type="ORF">CBF27_00745</name>
</gene>
<dbReference type="GO" id="GO:0008381">
    <property type="term" value="F:mechanosensitive monoatomic ion channel activity"/>
    <property type="evidence" value="ECO:0007669"/>
    <property type="project" value="UniProtKB-UniRule"/>
</dbReference>
<evidence type="ECO:0000256" key="4">
    <source>
        <dbReference type="ARBA" id="ARBA00022475"/>
    </source>
</evidence>
<dbReference type="Pfam" id="PF01741">
    <property type="entry name" value="MscL"/>
    <property type="match status" value="1"/>
</dbReference>
<dbReference type="InterPro" id="IPR001185">
    <property type="entry name" value="MS_channel"/>
</dbReference>
<dbReference type="InterPro" id="IPR036019">
    <property type="entry name" value="MscL_channel"/>
</dbReference>
<keyword evidence="4 10" id="KW-1003">Cell membrane</keyword>
<evidence type="ECO:0000256" key="9">
    <source>
        <dbReference type="ARBA" id="ARBA00023303"/>
    </source>
</evidence>
<dbReference type="HAMAP" id="MF_00115">
    <property type="entry name" value="MscL"/>
    <property type="match status" value="1"/>
</dbReference>
<evidence type="ECO:0000256" key="1">
    <source>
        <dbReference type="ARBA" id="ARBA00004651"/>
    </source>
</evidence>
<comment type="subcellular location">
    <subcellularLocation>
        <location evidence="1 10">Cell membrane</location>
        <topology evidence="1 10">Multi-pass membrane protein</topology>
    </subcellularLocation>
</comment>
<evidence type="ECO:0000313" key="12">
    <source>
        <dbReference type="Proteomes" id="UP000286773"/>
    </source>
</evidence>
<dbReference type="NCBIfam" id="TIGR00220">
    <property type="entry name" value="mscL"/>
    <property type="match status" value="1"/>
</dbReference>
<dbReference type="EMBL" id="NGKC01000001">
    <property type="protein sequence ID" value="RSU14547.1"/>
    <property type="molecule type" value="Genomic_DNA"/>
</dbReference>
<comment type="subunit">
    <text evidence="10">Homopentamer.</text>
</comment>
<keyword evidence="7 10" id="KW-0406">Ion transport</keyword>
<sequence length="139" mass="15080">MIKEFREFITRGNVLDLAVGVIIGGAFTAIVTSLVEGLITPLIGLVAALLTGGKNLDDATKELTFRINGVSFNYGQVISAIITFLITAFVLFLIIKFANKAAQKIGPQKKEEEEIPAESAEDILTDIRSLLAEQKNQRS</sequence>
<evidence type="ECO:0000256" key="5">
    <source>
        <dbReference type="ARBA" id="ARBA00022692"/>
    </source>
</evidence>
<comment type="function">
    <text evidence="10">Channel that opens in response to stretch forces in the membrane lipid bilayer. May participate in the regulation of osmotic pressure changes within the cell.</text>
</comment>
<evidence type="ECO:0000256" key="8">
    <source>
        <dbReference type="ARBA" id="ARBA00023136"/>
    </source>
</evidence>
<comment type="similarity">
    <text evidence="2 10">Belongs to the MscL family.</text>
</comment>
<comment type="caution">
    <text evidence="11">The sequence shown here is derived from an EMBL/GenBank/DDBJ whole genome shotgun (WGS) entry which is preliminary data.</text>
</comment>
<evidence type="ECO:0000256" key="6">
    <source>
        <dbReference type="ARBA" id="ARBA00022989"/>
    </source>
</evidence>
<dbReference type="AlphaFoldDB" id="A0A430B2I3"/>
<dbReference type="PRINTS" id="PR01264">
    <property type="entry name" value="MECHCHANNEL"/>
</dbReference>
<dbReference type="InterPro" id="IPR037673">
    <property type="entry name" value="MSC/AndL"/>
</dbReference>
<dbReference type="PANTHER" id="PTHR30266:SF2">
    <property type="entry name" value="LARGE-CONDUCTANCE MECHANOSENSITIVE CHANNEL"/>
    <property type="match status" value="1"/>
</dbReference>
<dbReference type="Proteomes" id="UP000286773">
    <property type="component" value="Unassembled WGS sequence"/>
</dbReference>
<evidence type="ECO:0000313" key="11">
    <source>
        <dbReference type="EMBL" id="RSU14547.1"/>
    </source>
</evidence>
<accession>A0A430B2I3</accession>
<dbReference type="OrthoDB" id="9810350at2"/>
<evidence type="ECO:0000256" key="2">
    <source>
        <dbReference type="ARBA" id="ARBA00007254"/>
    </source>
</evidence>
<keyword evidence="12" id="KW-1185">Reference proteome</keyword>
<keyword evidence="8 10" id="KW-0472">Membrane</keyword>
<dbReference type="InterPro" id="IPR019823">
    <property type="entry name" value="Mechanosensitive_channel_CS"/>
</dbReference>
<evidence type="ECO:0000256" key="7">
    <source>
        <dbReference type="ARBA" id="ARBA00023065"/>
    </source>
</evidence>
<organism evidence="11 12">
    <name type="scientific">Vagococcus acidifermentans</name>
    <dbReference type="NCBI Taxonomy" id="564710"/>
    <lineage>
        <taxon>Bacteria</taxon>
        <taxon>Bacillati</taxon>
        <taxon>Bacillota</taxon>
        <taxon>Bacilli</taxon>
        <taxon>Lactobacillales</taxon>
        <taxon>Enterococcaceae</taxon>
        <taxon>Vagococcus</taxon>
    </lineage>
</organism>